<comment type="subcellular location">
    <subcellularLocation>
        <location evidence="1 8">Cell outer membrane</location>
        <topology evidence="1 8">Multi-pass membrane protein</topology>
    </subcellularLocation>
</comment>
<evidence type="ECO:0000259" key="11">
    <source>
        <dbReference type="Pfam" id="PF07715"/>
    </source>
</evidence>
<dbReference type="KEGG" id="fya:KMW28_20650"/>
<dbReference type="NCBIfam" id="TIGR04057">
    <property type="entry name" value="SusC_RagA_signa"/>
    <property type="match status" value="1"/>
</dbReference>
<evidence type="ECO:0000256" key="8">
    <source>
        <dbReference type="PROSITE-ProRule" id="PRU01360"/>
    </source>
</evidence>
<keyword evidence="13" id="KW-1185">Reference proteome</keyword>
<comment type="similarity">
    <text evidence="8 9">Belongs to the TonB-dependent receptor family.</text>
</comment>
<gene>
    <name evidence="12" type="ORF">KMW28_20650</name>
</gene>
<keyword evidence="2 8" id="KW-0813">Transport</keyword>
<evidence type="ECO:0000256" key="4">
    <source>
        <dbReference type="ARBA" id="ARBA00022692"/>
    </source>
</evidence>
<feature type="domain" description="TonB-dependent receptor-like beta-barrel" evidence="10">
    <location>
        <begin position="427"/>
        <end position="985"/>
    </location>
</feature>
<keyword evidence="5 9" id="KW-0798">TonB box</keyword>
<dbReference type="Gene3D" id="2.60.40.1120">
    <property type="entry name" value="Carboxypeptidase-like, regulatory domain"/>
    <property type="match status" value="1"/>
</dbReference>
<dbReference type="InterPro" id="IPR008969">
    <property type="entry name" value="CarboxyPept-like_regulatory"/>
</dbReference>
<evidence type="ECO:0000313" key="12">
    <source>
        <dbReference type="EMBL" id="QWG04836.1"/>
    </source>
</evidence>
<keyword evidence="3 8" id="KW-1134">Transmembrane beta strand</keyword>
<name>A0AAX1ND14_9BACT</name>
<dbReference type="EMBL" id="CP076133">
    <property type="protein sequence ID" value="QWG04836.1"/>
    <property type="molecule type" value="Genomic_DNA"/>
</dbReference>
<evidence type="ECO:0000256" key="5">
    <source>
        <dbReference type="ARBA" id="ARBA00023077"/>
    </source>
</evidence>
<evidence type="ECO:0000313" key="13">
    <source>
        <dbReference type="Proteomes" id="UP000678679"/>
    </source>
</evidence>
<evidence type="ECO:0000256" key="3">
    <source>
        <dbReference type="ARBA" id="ARBA00022452"/>
    </source>
</evidence>
<feature type="domain" description="TonB-dependent receptor plug" evidence="11">
    <location>
        <begin position="115"/>
        <end position="221"/>
    </location>
</feature>
<evidence type="ECO:0000256" key="1">
    <source>
        <dbReference type="ARBA" id="ARBA00004571"/>
    </source>
</evidence>
<dbReference type="RefSeq" id="WP_169662464.1">
    <property type="nucleotide sequence ID" value="NZ_CP076133.1"/>
</dbReference>
<proteinExistence type="inferred from homology"/>
<evidence type="ECO:0000256" key="2">
    <source>
        <dbReference type="ARBA" id="ARBA00022448"/>
    </source>
</evidence>
<dbReference type="InterPro" id="IPR037066">
    <property type="entry name" value="Plug_dom_sf"/>
</dbReference>
<dbReference type="AlphaFoldDB" id="A0AAX1ND14"/>
<sequence length="1022" mass="112045">MKNLFVFFLLQLITISALFGQNRIVKGKVVDEEGAELPIVNIQIQGTDIITVTDMEGNYKINVPSDSSTLVYTFIGMADVYEKVNNRSVINVKLKQDMQHLEEVMVVAYGTSTKEAFTGSAEVVDDEVLKNRAVTSFDKALQGTTPGLMVSSSSGQPGATSTVRIRGIGSLTASSSPLYVLDGVPMTGSISDINPNDIASITVLKDAAAASLYGSRAANGVIIITTNQGKTGETKISLNSQFGVSSRVSDGYQLMNSSQIYEHSWMGLYNQGLLDNMTVEEARQFAHNSVEGIVGFNPFSSESPLDQNGKVIEGTHLHTNTNWRDELYKNGLINNHNLNITGGNDLTKVFFSLGYYDDTGTILSSNFTRYTSKVNVSHKINDFLTAGVNSMLSYSKTNAPPSGSGGANPVRSVEIINAASPVYNSDGTYNWDNNAVFDFNPIGLAEKDKYLYETKRGLLNAYLNVDFTKNFAFKTTLGVDNSINKGLNYYNPEHGNGAGVNGRSSMSQTDNMAWNISNLFIYNYYRKDFSFEILAGQEAAGQSISTLSSGVTDFSVDGYYDLVWGSKPSQPGSFTSEWTLVSYLGQAKVDINDKYYFSGSIRTDGSSRFGKNNKYGMFYSLGGGWRINNEAFMQDITWINHLKLRASYGTSGNNSIGNYQSLGLYGSGANYGGYAGLTPVSRANEDLQWEKITSFNAGFESRLFNKMSLSAEYYIRHSDGLLFNQPLSASKGFGSILTNLGAMDNKGVEVAVSYDIVTGPKFYSTIGFNLSTNENTIKTLTTDRIISGTKVIEEGGSMYQFYLREWAGVNPENGRPMWYVNHSGEQGEVMPSSAFNDPHGSGKMVTSEYNDAERVRLGTALPSLFGGLNYTLGYKNLELSMFVSFNYGNKVYNHDYAVNMHDGVHTGYNLAADALDAWTPDNIYTNVPRYVANNTDRGNEMSSRFLEDGSYVRLKNITLAYRLPKRLCEKAKLSGVRAFVSGENLLTFTNYKGFDPEMSINGVTGSNIPGVKVISTGFNLDF</sequence>
<dbReference type="InterPro" id="IPR012910">
    <property type="entry name" value="Plug_dom"/>
</dbReference>
<reference evidence="12 13" key="1">
    <citation type="submission" date="2021-05" db="EMBL/GenBank/DDBJ databases">
        <title>Comparative genomic studies on the polysaccharide-degrading batcterial strains of the Flammeovirga genus.</title>
        <authorList>
            <person name="Zewei F."/>
            <person name="Zheng Z."/>
            <person name="Yu L."/>
            <person name="Ruyue G."/>
            <person name="Yanhong M."/>
            <person name="Yuanyuan C."/>
            <person name="Jingyan G."/>
            <person name="Wenjun H."/>
        </authorList>
    </citation>
    <scope>NUCLEOTIDE SEQUENCE [LARGE SCALE GENOMIC DNA]</scope>
    <source>
        <strain evidence="12 13">NBRC:100898</strain>
    </source>
</reference>
<accession>A0AAX1ND14</accession>
<dbReference type="InterPro" id="IPR023997">
    <property type="entry name" value="TonB-dep_OMP_SusC/RagA_CS"/>
</dbReference>
<dbReference type="SUPFAM" id="SSF56935">
    <property type="entry name" value="Porins"/>
    <property type="match status" value="1"/>
</dbReference>
<evidence type="ECO:0000256" key="9">
    <source>
        <dbReference type="RuleBase" id="RU003357"/>
    </source>
</evidence>
<dbReference type="NCBIfam" id="TIGR04056">
    <property type="entry name" value="OMP_RagA_SusC"/>
    <property type="match status" value="1"/>
</dbReference>
<dbReference type="Pfam" id="PF00593">
    <property type="entry name" value="TonB_dep_Rec_b-barrel"/>
    <property type="match status" value="1"/>
</dbReference>
<dbReference type="InterPro" id="IPR000531">
    <property type="entry name" value="Beta-barrel_TonB"/>
</dbReference>
<keyword evidence="6 8" id="KW-0472">Membrane</keyword>
<dbReference type="Gene3D" id="2.170.130.10">
    <property type="entry name" value="TonB-dependent receptor, plug domain"/>
    <property type="match status" value="1"/>
</dbReference>
<keyword evidence="7 8" id="KW-0998">Cell outer membrane</keyword>
<dbReference type="SUPFAM" id="SSF49464">
    <property type="entry name" value="Carboxypeptidase regulatory domain-like"/>
    <property type="match status" value="1"/>
</dbReference>
<dbReference type="Proteomes" id="UP000678679">
    <property type="component" value="Chromosome 2"/>
</dbReference>
<dbReference type="InterPro" id="IPR039426">
    <property type="entry name" value="TonB-dep_rcpt-like"/>
</dbReference>
<evidence type="ECO:0000256" key="6">
    <source>
        <dbReference type="ARBA" id="ARBA00023136"/>
    </source>
</evidence>
<keyword evidence="4 8" id="KW-0812">Transmembrane</keyword>
<dbReference type="InterPro" id="IPR036942">
    <property type="entry name" value="Beta-barrel_TonB_sf"/>
</dbReference>
<dbReference type="Pfam" id="PF13715">
    <property type="entry name" value="CarbopepD_reg_2"/>
    <property type="match status" value="1"/>
</dbReference>
<dbReference type="GO" id="GO:0009279">
    <property type="term" value="C:cell outer membrane"/>
    <property type="evidence" value="ECO:0007669"/>
    <property type="project" value="UniProtKB-SubCell"/>
</dbReference>
<dbReference type="InterPro" id="IPR023996">
    <property type="entry name" value="TonB-dep_OMP_SusC/RagA"/>
</dbReference>
<dbReference type="Gene3D" id="2.40.170.20">
    <property type="entry name" value="TonB-dependent receptor, beta-barrel domain"/>
    <property type="match status" value="1"/>
</dbReference>
<dbReference type="PROSITE" id="PS52016">
    <property type="entry name" value="TONB_DEPENDENT_REC_3"/>
    <property type="match status" value="1"/>
</dbReference>
<evidence type="ECO:0000256" key="7">
    <source>
        <dbReference type="ARBA" id="ARBA00023237"/>
    </source>
</evidence>
<evidence type="ECO:0000259" key="10">
    <source>
        <dbReference type="Pfam" id="PF00593"/>
    </source>
</evidence>
<dbReference type="Pfam" id="PF07715">
    <property type="entry name" value="Plug"/>
    <property type="match status" value="1"/>
</dbReference>
<protein>
    <submittedName>
        <fullName evidence="12">SusC/RagA family TonB-linked outer membrane protein</fullName>
    </submittedName>
</protein>
<organism evidence="12 13">
    <name type="scientific">Flammeovirga yaeyamensis</name>
    <dbReference type="NCBI Taxonomy" id="367791"/>
    <lineage>
        <taxon>Bacteria</taxon>
        <taxon>Pseudomonadati</taxon>
        <taxon>Bacteroidota</taxon>
        <taxon>Cytophagia</taxon>
        <taxon>Cytophagales</taxon>
        <taxon>Flammeovirgaceae</taxon>
        <taxon>Flammeovirga</taxon>
    </lineage>
</organism>